<organism evidence="1 2">
    <name type="scientific">Echinococcus multilocularis</name>
    <name type="common">Fox tapeworm</name>
    <dbReference type="NCBI Taxonomy" id="6211"/>
    <lineage>
        <taxon>Eukaryota</taxon>
        <taxon>Metazoa</taxon>
        <taxon>Spiralia</taxon>
        <taxon>Lophotrochozoa</taxon>
        <taxon>Platyhelminthes</taxon>
        <taxon>Cestoda</taxon>
        <taxon>Eucestoda</taxon>
        <taxon>Cyclophyllidea</taxon>
        <taxon>Taeniidae</taxon>
        <taxon>Echinococcus</taxon>
    </lineage>
</organism>
<protein>
    <submittedName>
        <fullName evidence="1">Helicase</fullName>
    </submittedName>
</protein>
<sequence length="69" mass="7720">MASRLDRLFVLLESCPNETLRATAARQLGELAQKAPEDVDAILARVCMFALSHNQKSAYLSVIWRSVLM</sequence>
<proteinExistence type="predicted"/>
<keyword evidence="1" id="KW-0378">Hydrolase</keyword>
<dbReference type="Proteomes" id="UP000017246">
    <property type="component" value="Unassembled WGS sequence"/>
</dbReference>
<keyword evidence="1" id="KW-0547">Nucleotide-binding</keyword>
<dbReference type="AlphaFoldDB" id="A0A087VXY4"/>
<dbReference type="GO" id="GO:0004386">
    <property type="term" value="F:helicase activity"/>
    <property type="evidence" value="ECO:0007669"/>
    <property type="project" value="UniProtKB-KW"/>
</dbReference>
<evidence type="ECO:0000313" key="2">
    <source>
        <dbReference type="Proteomes" id="UP000017246"/>
    </source>
</evidence>
<dbReference type="OrthoDB" id="10252227at2759"/>
<accession>A0A087VXY4</accession>
<keyword evidence="2" id="KW-1185">Reference proteome</keyword>
<name>A0A087VXY4_ECHMU</name>
<keyword evidence="1" id="KW-0347">Helicase</keyword>
<evidence type="ECO:0000313" key="1">
    <source>
        <dbReference type="EMBL" id="CDI97153.1"/>
    </source>
</evidence>
<dbReference type="EMBL" id="LN902846">
    <property type="protein sequence ID" value="CDI97153.1"/>
    <property type="molecule type" value="Genomic_DNA"/>
</dbReference>
<keyword evidence="1" id="KW-0067">ATP-binding</keyword>
<reference evidence="1" key="1">
    <citation type="journal article" date="2013" name="Nature">
        <title>The genomes of four tapeworm species reveal adaptations to parasitism.</title>
        <authorList>
            <person name="Tsai I.J."/>
            <person name="Zarowiecki M."/>
            <person name="Holroyd N."/>
            <person name="Garciarrubio A."/>
            <person name="Sanchez-Flores A."/>
            <person name="Brooks K.L."/>
            <person name="Tracey A."/>
            <person name="Bobes R.J."/>
            <person name="Fragoso G."/>
            <person name="Sciutto E."/>
            <person name="Aslett M."/>
            <person name="Beasley H."/>
            <person name="Bennett H.M."/>
            <person name="Cai J."/>
            <person name="Camicia F."/>
            <person name="Clark R."/>
            <person name="Cucher M."/>
            <person name="De Silva N."/>
            <person name="Day T.A."/>
            <person name="Deplazes P."/>
            <person name="Estrada K."/>
            <person name="Fernandez C."/>
            <person name="Holland P.W."/>
            <person name="Hou J."/>
            <person name="Hu S."/>
            <person name="Huckvale T."/>
            <person name="Hung S.S."/>
            <person name="Kamenetzky L."/>
            <person name="Keane J.A."/>
            <person name="Kiss F."/>
            <person name="Koziol U."/>
            <person name="Lambert O."/>
            <person name="Liu K."/>
            <person name="Luo X."/>
            <person name="Luo Y."/>
            <person name="Macchiaroli N."/>
            <person name="Nichol S."/>
            <person name="Paps J."/>
            <person name="Parkinson J."/>
            <person name="Pouchkina-Stantcheva N."/>
            <person name="Riddiford N."/>
            <person name="Rosenzvit M."/>
            <person name="Salinas G."/>
            <person name="Wasmuth J.D."/>
            <person name="Zamanian M."/>
            <person name="Zheng Y."/>
            <person name="Cai X."/>
            <person name="Soberon X."/>
            <person name="Olson P.D."/>
            <person name="Laclette J.P."/>
            <person name="Brehm K."/>
            <person name="Berriman M."/>
            <person name="Garciarrubio A."/>
            <person name="Bobes R.J."/>
            <person name="Fragoso G."/>
            <person name="Sanchez-Flores A."/>
            <person name="Estrada K."/>
            <person name="Cevallos M.A."/>
            <person name="Morett E."/>
            <person name="Gonzalez V."/>
            <person name="Portillo T."/>
            <person name="Ochoa-Leyva A."/>
            <person name="Jose M.V."/>
            <person name="Sciutto E."/>
            <person name="Landa A."/>
            <person name="Jimenez L."/>
            <person name="Valdes V."/>
            <person name="Carrero J.C."/>
            <person name="Larralde C."/>
            <person name="Morales-Montor J."/>
            <person name="Limon-Lason J."/>
            <person name="Soberon X."/>
            <person name="Laclette J.P."/>
        </authorList>
    </citation>
    <scope>NUCLEOTIDE SEQUENCE [LARGE SCALE GENOMIC DNA]</scope>
</reference>
<gene>
    <name evidence="1" type="ORF">EmuJ_000091400</name>
</gene>
<reference evidence="1" key="2">
    <citation type="submission" date="2015-11" db="EMBL/GenBank/DDBJ databases">
        <authorList>
            <person name="Zhang Y."/>
            <person name="Guo Z."/>
        </authorList>
    </citation>
    <scope>NUCLEOTIDE SEQUENCE</scope>
</reference>